<dbReference type="Pfam" id="PF03265">
    <property type="entry name" value="DNase_II"/>
    <property type="match status" value="1"/>
</dbReference>
<evidence type="ECO:0000256" key="1">
    <source>
        <dbReference type="ARBA" id="ARBA00000447"/>
    </source>
</evidence>
<dbReference type="eggNOG" id="KOG3825">
    <property type="taxonomic scope" value="Eukaryota"/>
</dbReference>
<comment type="similarity">
    <text evidence="2">Belongs to the DNase II family.</text>
</comment>
<dbReference type="GeneTree" id="ENSGT00390000002634"/>
<evidence type="ECO:0000256" key="3">
    <source>
        <dbReference type="ARBA" id="ARBA00012036"/>
    </source>
</evidence>
<reference evidence="6" key="2">
    <citation type="journal article" date="2014" name="Nat. Commun.">
        <title>The cavefish genome reveals candidate genes for eye loss.</title>
        <authorList>
            <person name="McGaugh S.E."/>
            <person name="Gross J.B."/>
            <person name="Aken B."/>
            <person name="Blin M."/>
            <person name="Borowsky R."/>
            <person name="Chalopin D."/>
            <person name="Hinaux H."/>
            <person name="Jeffery W.R."/>
            <person name="Keene A."/>
            <person name="Ma L."/>
            <person name="Minx P."/>
            <person name="Murphy D."/>
            <person name="O'Quin K.E."/>
            <person name="Retaux S."/>
            <person name="Rohner N."/>
            <person name="Searle S.M."/>
            <person name="Stahl B.A."/>
            <person name="Tabin C."/>
            <person name="Volff J.N."/>
            <person name="Yoshizawa M."/>
            <person name="Warren W.C."/>
        </authorList>
    </citation>
    <scope>NUCLEOTIDE SEQUENCE [LARGE SCALE GENOMIC DNA]</scope>
    <source>
        <strain evidence="6">female</strain>
    </source>
</reference>
<evidence type="ECO:0000313" key="6">
    <source>
        <dbReference type="Proteomes" id="UP000018467"/>
    </source>
</evidence>
<accession>W5LDJ0</accession>
<name>W5LDJ0_ASTMX</name>
<reference evidence="6" key="1">
    <citation type="submission" date="2013-03" db="EMBL/GenBank/DDBJ databases">
        <authorList>
            <person name="Jeffery W."/>
            <person name="Warren W."/>
            <person name="Wilson R.K."/>
        </authorList>
    </citation>
    <scope>NUCLEOTIDE SEQUENCE</scope>
    <source>
        <strain evidence="6">female</strain>
    </source>
</reference>
<proteinExistence type="inferred from homology"/>
<dbReference type="GO" id="GO:0006309">
    <property type="term" value="P:apoptotic DNA fragmentation"/>
    <property type="evidence" value="ECO:0007669"/>
    <property type="project" value="TreeGrafter"/>
</dbReference>
<dbReference type="Bgee" id="ENSAMXG00000017393">
    <property type="expression patterns" value="Expressed in pharyngeal gill and 12 other cell types or tissues"/>
</dbReference>
<dbReference type="STRING" id="7994.ENSAMXP00000017902"/>
<dbReference type="PANTHER" id="PTHR10858">
    <property type="entry name" value="DEOXYRIBONUCLEASE II"/>
    <property type="match status" value="1"/>
</dbReference>
<evidence type="ECO:0000256" key="2">
    <source>
        <dbReference type="ARBA" id="ARBA00007527"/>
    </source>
</evidence>
<sequence length="365" mass="41664">MLVLFFTRLVIFGGQMRLFLCVCTIFLQAFPSGCLSEANLSCLNEEGQPVDWFIMYKLPKYKKGEVGSGVEYMYLDASMLTWRMSPYAVNTSDGAVGRTLGRLYKTYKSNSSVYMLYNDAPPLLKYQSNYGHSKGTLLFDRSQGFWITHSIPHFPPFLEMGFGYPSTGKLYGQTVHCTTYSYEQFKKISQQLAYINPRVYNCSVPVPYHTDMAAMAQLCGGKRPTVAPRRKLEKLKSALGETFLSFSKSHQYVDDIYAGWVAQTLRTDLLVESWQRDNHQLPSNCSLPYHVLNIKRVHLPENITFSSYEDHSKWCVSVEFRAQWTCLGDLNRESTQAYRGGGLICSQNPVVYKAFRQAVAWFKGC</sequence>
<dbReference type="GO" id="GO:0004531">
    <property type="term" value="F:deoxyribonuclease II activity"/>
    <property type="evidence" value="ECO:0007669"/>
    <property type="project" value="UniProtKB-EC"/>
</dbReference>
<dbReference type="EC" id="3.1.22.1" evidence="3"/>
<dbReference type="InParanoid" id="W5LDJ0"/>
<dbReference type="Ensembl" id="ENSAMXT00000017902.2">
    <property type="protein sequence ID" value="ENSAMXP00000017902.2"/>
    <property type="gene ID" value="ENSAMXG00000017393.2"/>
</dbReference>
<dbReference type="HOGENOM" id="CLU_053867_0_1_1"/>
<organism evidence="5 6">
    <name type="scientific">Astyanax mexicanus</name>
    <name type="common">Blind cave fish</name>
    <name type="synonym">Astyanax fasciatus mexicanus</name>
    <dbReference type="NCBI Taxonomy" id="7994"/>
    <lineage>
        <taxon>Eukaryota</taxon>
        <taxon>Metazoa</taxon>
        <taxon>Chordata</taxon>
        <taxon>Craniata</taxon>
        <taxon>Vertebrata</taxon>
        <taxon>Euteleostomi</taxon>
        <taxon>Actinopterygii</taxon>
        <taxon>Neopterygii</taxon>
        <taxon>Teleostei</taxon>
        <taxon>Ostariophysi</taxon>
        <taxon>Characiformes</taxon>
        <taxon>Characoidei</taxon>
        <taxon>Acestrorhamphidae</taxon>
        <taxon>Acestrorhamphinae</taxon>
        <taxon>Astyanax</taxon>
    </lineage>
</organism>
<reference evidence="5" key="3">
    <citation type="submission" date="2025-08" db="UniProtKB">
        <authorList>
            <consortium name="Ensembl"/>
        </authorList>
    </citation>
    <scope>IDENTIFICATION</scope>
</reference>
<dbReference type="InterPro" id="IPR004947">
    <property type="entry name" value="DNase_II"/>
</dbReference>
<reference evidence="5" key="4">
    <citation type="submission" date="2025-09" db="UniProtKB">
        <authorList>
            <consortium name="Ensembl"/>
        </authorList>
    </citation>
    <scope>IDENTIFICATION</scope>
</reference>
<dbReference type="AlphaFoldDB" id="W5LDJ0"/>
<dbReference type="FunCoup" id="W5LDJ0">
    <property type="interactions" value="117"/>
</dbReference>
<dbReference type="Proteomes" id="UP000018467">
    <property type="component" value="Unassembled WGS sequence"/>
</dbReference>
<protein>
    <recommendedName>
        <fullName evidence="3">deoxyribonuclease II</fullName>
        <ecNumber evidence="3">3.1.22.1</ecNumber>
    </recommendedName>
</protein>
<evidence type="ECO:0000313" key="5">
    <source>
        <dbReference type="Ensembl" id="ENSAMXP00000017902.2"/>
    </source>
</evidence>
<keyword evidence="4" id="KW-0378">Hydrolase</keyword>
<keyword evidence="6" id="KW-1185">Reference proteome</keyword>
<dbReference type="PANTHER" id="PTHR10858:SF2">
    <property type="entry name" value="DEOXYRIBONUCLEASE-2-BETA"/>
    <property type="match status" value="1"/>
</dbReference>
<comment type="catalytic activity">
    <reaction evidence="1">
        <text>Endonucleolytic cleavage to nucleoside 3'-phosphates and 3'-phosphooligonucleotide end-products.</text>
        <dbReference type="EC" id="3.1.22.1"/>
    </reaction>
</comment>
<evidence type="ECO:0000256" key="4">
    <source>
        <dbReference type="ARBA" id="ARBA00022801"/>
    </source>
</evidence>